<keyword evidence="3" id="KW-0597">Phosphoprotein</keyword>
<keyword evidence="6 12" id="KW-0418">Kinase</keyword>
<dbReference type="EC" id="2.7.13.3" evidence="2"/>
<evidence type="ECO:0000256" key="8">
    <source>
        <dbReference type="ARBA" id="ARBA00023012"/>
    </source>
</evidence>
<dbReference type="InterPro" id="IPR050482">
    <property type="entry name" value="Sensor_HK_TwoCompSys"/>
</dbReference>
<dbReference type="GO" id="GO:0046983">
    <property type="term" value="F:protein dimerization activity"/>
    <property type="evidence" value="ECO:0007669"/>
    <property type="project" value="InterPro"/>
</dbReference>
<evidence type="ECO:0000256" key="3">
    <source>
        <dbReference type="ARBA" id="ARBA00022553"/>
    </source>
</evidence>
<organism evidence="12 13">
    <name type="scientific">Constantimarinum furrinae</name>
    <dbReference type="NCBI Taxonomy" id="2562285"/>
    <lineage>
        <taxon>Bacteria</taxon>
        <taxon>Pseudomonadati</taxon>
        <taxon>Bacteroidota</taxon>
        <taxon>Flavobacteriia</taxon>
        <taxon>Flavobacteriales</taxon>
        <taxon>Flavobacteriaceae</taxon>
        <taxon>Altibacter/Constantimarinum group</taxon>
        <taxon>Constantimarinum</taxon>
    </lineage>
</organism>
<evidence type="ECO:0000259" key="11">
    <source>
        <dbReference type="PROSITE" id="PS50109"/>
    </source>
</evidence>
<evidence type="ECO:0000256" key="10">
    <source>
        <dbReference type="SAM" id="SignalP"/>
    </source>
</evidence>
<keyword evidence="13" id="KW-1185">Reference proteome</keyword>
<dbReference type="PANTHER" id="PTHR24421:SF10">
    <property type="entry name" value="NITRATE_NITRITE SENSOR PROTEIN NARQ"/>
    <property type="match status" value="1"/>
</dbReference>
<evidence type="ECO:0000256" key="2">
    <source>
        <dbReference type="ARBA" id="ARBA00012438"/>
    </source>
</evidence>
<dbReference type="InterPro" id="IPR011712">
    <property type="entry name" value="Sig_transdc_His_kin_sub3_dim/P"/>
</dbReference>
<gene>
    <name evidence="12" type="ORF">ALE3EI_1167</name>
</gene>
<keyword evidence="10" id="KW-0732">Signal</keyword>
<accession>A0A7G8PTS1</accession>
<dbReference type="GO" id="GO:0000155">
    <property type="term" value="F:phosphorelay sensor kinase activity"/>
    <property type="evidence" value="ECO:0007669"/>
    <property type="project" value="InterPro"/>
</dbReference>
<keyword evidence="7" id="KW-0067">ATP-binding</keyword>
<dbReference type="EMBL" id="CP052909">
    <property type="protein sequence ID" value="QNJ97737.1"/>
    <property type="molecule type" value="Genomic_DNA"/>
</dbReference>
<dbReference type="Gene3D" id="1.25.40.10">
    <property type="entry name" value="Tetratricopeptide repeat domain"/>
    <property type="match status" value="2"/>
</dbReference>
<dbReference type="InterPro" id="IPR003594">
    <property type="entry name" value="HATPase_dom"/>
</dbReference>
<dbReference type="Gene3D" id="3.30.565.10">
    <property type="entry name" value="Histidine kinase-like ATPase, C-terminal domain"/>
    <property type="match status" value="1"/>
</dbReference>
<sequence>MTKSFFSLLLLCVHSLLVNAQDIEHYKNLAETTSNVSEKLTALDSVISKSYRQDDDVFVEYSLRFIDLAKEMDSIEQAARKAMRLQAVITNRKNQPEKAVTIINGIIAHKYKIRDSFLLGGLYLKRGNANFKINLRDAIDDFTLALENFGVKDSLYKADAYLFRGQAYSSLGKFVPAGESYKKAYEYFEALEDYAYMVHSQQGITTMFSMNGFYDKAKEERDKIIVKLKELGLNNYLVVEYYNQALDYKKQGDKKRFLENLHMALSILESIPEEDRSIDQLIYVNSKLVEYYSSENDTDNAAKAVLKLSEWIKGVENISSRISYNGAIANFHFALEDYDTAIDYALEKLNDSKSYNYTDAILESYDLLAALYLANGDYQKSVENRSQYTAIKDSVYNRSTANSLAYYQTLYETEKKEKELVAQSASIQLLEKDNQAFKELIIFIIIALVLFFGLLLLYRNRQVLKSKKLLQEKYSQDLLISQEEERLRISKDLHDGLGQRLLLIKNKLLNTGDTETKSMVDETIDEVRAISRALHPFQLQEMGITKAIEYTINQVDENTTLFISSEIENIDNLFNSEQEVNIYRIVQESLSNIIKHAKAEASKVSISKAPNKIVISIKDNGIGFDFSEKYSAVKSLGLKTLMERTKFLNGQMIVQSKKNNGTLIEFQFPVS</sequence>
<dbReference type="SMART" id="SM00387">
    <property type="entry name" value="HATPase_c"/>
    <property type="match status" value="1"/>
</dbReference>
<dbReference type="GO" id="GO:0005524">
    <property type="term" value="F:ATP binding"/>
    <property type="evidence" value="ECO:0007669"/>
    <property type="project" value="UniProtKB-KW"/>
</dbReference>
<dbReference type="RefSeq" id="WP_186991880.1">
    <property type="nucleotide sequence ID" value="NZ_CP052909.1"/>
</dbReference>
<evidence type="ECO:0000256" key="5">
    <source>
        <dbReference type="ARBA" id="ARBA00022741"/>
    </source>
</evidence>
<keyword evidence="9" id="KW-0472">Membrane</keyword>
<dbReference type="Pfam" id="PF07730">
    <property type="entry name" value="HisKA_3"/>
    <property type="match status" value="1"/>
</dbReference>
<dbReference type="InterPro" id="IPR011990">
    <property type="entry name" value="TPR-like_helical_dom_sf"/>
</dbReference>
<dbReference type="Gene3D" id="1.20.5.1930">
    <property type="match status" value="1"/>
</dbReference>
<dbReference type="Proteomes" id="UP000515514">
    <property type="component" value="Chromosome"/>
</dbReference>
<dbReference type="PROSITE" id="PS50109">
    <property type="entry name" value="HIS_KIN"/>
    <property type="match status" value="1"/>
</dbReference>
<dbReference type="InterPro" id="IPR036890">
    <property type="entry name" value="HATPase_C_sf"/>
</dbReference>
<dbReference type="PANTHER" id="PTHR24421">
    <property type="entry name" value="NITRATE/NITRITE SENSOR PROTEIN NARX-RELATED"/>
    <property type="match status" value="1"/>
</dbReference>
<feature type="domain" description="Histidine kinase" evidence="11">
    <location>
        <begin position="488"/>
        <end position="671"/>
    </location>
</feature>
<proteinExistence type="predicted"/>
<keyword evidence="5" id="KW-0547">Nucleotide-binding</keyword>
<evidence type="ECO:0000313" key="12">
    <source>
        <dbReference type="EMBL" id="QNJ97737.1"/>
    </source>
</evidence>
<keyword evidence="8" id="KW-0902">Two-component regulatory system</keyword>
<dbReference type="CDD" id="cd16917">
    <property type="entry name" value="HATPase_UhpB-NarQ-NarX-like"/>
    <property type="match status" value="1"/>
</dbReference>
<reference evidence="12 13" key="1">
    <citation type="submission" date="2020-04" db="EMBL/GenBank/DDBJ databases">
        <title>Genome sequence of Altibacter aquimarinus strain ALE3EI.</title>
        <authorList>
            <person name="Oh H.-M."/>
            <person name="Jang D."/>
        </authorList>
    </citation>
    <scope>NUCLEOTIDE SEQUENCE [LARGE SCALE GENOMIC DNA]</scope>
    <source>
        <strain evidence="12 13">ALE3EI</strain>
    </source>
</reference>
<keyword evidence="9" id="KW-0812">Transmembrane</keyword>
<feature type="chain" id="PRO_5028810199" description="histidine kinase" evidence="10">
    <location>
        <begin position="21"/>
        <end position="671"/>
    </location>
</feature>
<comment type="catalytic activity">
    <reaction evidence="1">
        <text>ATP + protein L-histidine = ADP + protein N-phospho-L-histidine.</text>
        <dbReference type="EC" id="2.7.13.3"/>
    </reaction>
</comment>
<protein>
    <recommendedName>
        <fullName evidence="2">histidine kinase</fullName>
        <ecNumber evidence="2">2.7.13.3</ecNumber>
    </recommendedName>
</protein>
<evidence type="ECO:0000256" key="9">
    <source>
        <dbReference type="SAM" id="Phobius"/>
    </source>
</evidence>
<evidence type="ECO:0000256" key="1">
    <source>
        <dbReference type="ARBA" id="ARBA00000085"/>
    </source>
</evidence>
<dbReference type="AlphaFoldDB" id="A0A7G8PTS1"/>
<keyword evidence="9" id="KW-1133">Transmembrane helix</keyword>
<dbReference type="GO" id="GO:0016020">
    <property type="term" value="C:membrane"/>
    <property type="evidence" value="ECO:0007669"/>
    <property type="project" value="InterPro"/>
</dbReference>
<evidence type="ECO:0000256" key="7">
    <source>
        <dbReference type="ARBA" id="ARBA00022840"/>
    </source>
</evidence>
<evidence type="ECO:0000256" key="4">
    <source>
        <dbReference type="ARBA" id="ARBA00022679"/>
    </source>
</evidence>
<evidence type="ECO:0000256" key="6">
    <source>
        <dbReference type="ARBA" id="ARBA00022777"/>
    </source>
</evidence>
<feature type="signal peptide" evidence="10">
    <location>
        <begin position="1"/>
        <end position="20"/>
    </location>
</feature>
<dbReference type="SUPFAM" id="SSF48452">
    <property type="entry name" value="TPR-like"/>
    <property type="match status" value="2"/>
</dbReference>
<name>A0A7G8PTS1_9FLAO</name>
<dbReference type="Pfam" id="PF02518">
    <property type="entry name" value="HATPase_c"/>
    <property type="match status" value="1"/>
</dbReference>
<feature type="transmembrane region" description="Helical" evidence="9">
    <location>
        <begin position="440"/>
        <end position="458"/>
    </location>
</feature>
<evidence type="ECO:0000313" key="13">
    <source>
        <dbReference type="Proteomes" id="UP000515514"/>
    </source>
</evidence>
<dbReference type="SUPFAM" id="SSF55874">
    <property type="entry name" value="ATPase domain of HSP90 chaperone/DNA topoisomerase II/histidine kinase"/>
    <property type="match status" value="1"/>
</dbReference>
<dbReference type="InterPro" id="IPR005467">
    <property type="entry name" value="His_kinase_dom"/>
</dbReference>
<dbReference type="KEGG" id="alti:ALE3EI_1167"/>
<keyword evidence="4" id="KW-0808">Transferase</keyword>